<evidence type="ECO:0000313" key="1">
    <source>
        <dbReference type="EMBL" id="MBA8880100.1"/>
    </source>
</evidence>
<keyword evidence="2" id="KW-1185">Reference proteome</keyword>
<reference evidence="1 2" key="1">
    <citation type="submission" date="2020-07" db="EMBL/GenBank/DDBJ databases">
        <title>Genomic Encyclopedia of Type Strains, Phase IV (KMG-V): Genome sequencing to study the core and pangenomes of soil and plant-associated prokaryotes.</title>
        <authorList>
            <person name="Whitman W."/>
        </authorList>
    </citation>
    <scope>NUCLEOTIDE SEQUENCE [LARGE SCALE GENOMIC DNA]</scope>
    <source>
        <strain evidence="1 2">AN3</strain>
    </source>
</reference>
<dbReference type="Proteomes" id="UP000549052">
    <property type="component" value="Unassembled WGS sequence"/>
</dbReference>
<proteinExistence type="predicted"/>
<accession>A0A839EU57</accession>
<dbReference type="RefSeq" id="WP_182550757.1">
    <property type="nucleotide sequence ID" value="NZ_JACGXN010000006.1"/>
</dbReference>
<dbReference type="EMBL" id="JACGXN010000006">
    <property type="protein sequence ID" value="MBA8880100.1"/>
    <property type="molecule type" value="Genomic_DNA"/>
</dbReference>
<name>A0A839EU57_9HYPH</name>
<dbReference type="Pfam" id="PF06776">
    <property type="entry name" value="IalB"/>
    <property type="match status" value="1"/>
</dbReference>
<dbReference type="InterPro" id="IPR010642">
    <property type="entry name" value="Invasion_prot_B"/>
</dbReference>
<sequence>MRHVRDLGLGLVLAGLVSVHAYAGVDNSPLLDQVLSDRKQASTPIQTEASLHEPLTVKLLAQPREETFQNWSLLCRALESGNDCFLSQILVDDRVPDGKMLLQISAIDENGVSGHVMLPAGFLLKEGITVRVGEASLQFPLLSCIPEGCVADIRFNSQQVALLQTSNQVDIAIVLQSGEAMHFPFKLQGFQSAFQKMSLIAHP</sequence>
<comment type="caution">
    <text evidence="1">The sequence shown here is derived from an EMBL/GenBank/DDBJ whole genome shotgun (WGS) entry which is preliminary data.</text>
</comment>
<dbReference type="AlphaFoldDB" id="A0A839EU57"/>
<dbReference type="Gene3D" id="2.60.40.1880">
    <property type="entry name" value="Invasion associated locus B (IalB) protein"/>
    <property type="match status" value="1"/>
</dbReference>
<gene>
    <name evidence="1" type="ORF">FHW16_003819</name>
</gene>
<dbReference type="InterPro" id="IPR038696">
    <property type="entry name" value="IalB_sf"/>
</dbReference>
<organism evidence="1 2">
    <name type="scientific">Phyllobacterium myrsinacearum</name>
    <dbReference type="NCBI Taxonomy" id="28101"/>
    <lineage>
        <taxon>Bacteria</taxon>
        <taxon>Pseudomonadati</taxon>
        <taxon>Pseudomonadota</taxon>
        <taxon>Alphaproteobacteria</taxon>
        <taxon>Hyphomicrobiales</taxon>
        <taxon>Phyllobacteriaceae</taxon>
        <taxon>Phyllobacterium</taxon>
    </lineage>
</organism>
<evidence type="ECO:0000313" key="2">
    <source>
        <dbReference type="Proteomes" id="UP000549052"/>
    </source>
</evidence>
<protein>
    <submittedName>
        <fullName evidence="1">Invasion protein IalB</fullName>
    </submittedName>
</protein>